<keyword evidence="5" id="KW-0001">2Fe-2S</keyword>
<evidence type="ECO:0000256" key="4">
    <source>
        <dbReference type="ARBA" id="ARBA00012229"/>
    </source>
</evidence>
<feature type="domain" description="FAD-binding FR-type" evidence="13">
    <location>
        <begin position="153"/>
        <end position="253"/>
    </location>
</feature>
<accession>A0A1G7NI99</accession>
<keyword evidence="11" id="KW-0561">Oxygen transport</keyword>
<feature type="domain" description="Globin" evidence="12">
    <location>
        <begin position="19"/>
        <end position="148"/>
    </location>
</feature>
<proteinExistence type="inferred from homology"/>
<dbReference type="GO" id="GO:0051537">
    <property type="term" value="F:2 iron, 2 sulfur cluster binding"/>
    <property type="evidence" value="ECO:0007669"/>
    <property type="project" value="UniProtKB-KW"/>
</dbReference>
<evidence type="ECO:0000256" key="10">
    <source>
        <dbReference type="ARBA" id="ARBA00049433"/>
    </source>
</evidence>
<comment type="cofactor">
    <cofactor evidence="1">
        <name>heme b</name>
        <dbReference type="ChEBI" id="CHEBI:60344"/>
    </cofactor>
</comment>
<keyword evidence="11" id="KW-0349">Heme</keyword>
<dbReference type="Pfam" id="PF00175">
    <property type="entry name" value="NAD_binding_1"/>
    <property type="match status" value="1"/>
</dbReference>
<dbReference type="SUPFAM" id="SSF63380">
    <property type="entry name" value="Riboflavin synthase domain-like"/>
    <property type="match status" value="1"/>
</dbReference>
<dbReference type="InterPro" id="IPR008333">
    <property type="entry name" value="Cbr1-like_FAD-bd_dom"/>
</dbReference>
<dbReference type="Gene3D" id="1.10.490.10">
    <property type="entry name" value="Globins"/>
    <property type="match status" value="1"/>
</dbReference>
<dbReference type="GO" id="GO:0005344">
    <property type="term" value="F:oxygen carrier activity"/>
    <property type="evidence" value="ECO:0007669"/>
    <property type="project" value="UniProtKB-KW"/>
</dbReference>
<dbReference type="InterPro" id="IPR017938">
    <property type="entry name" value="Riboflavin_synthase-like_b-brl"/>
</dbReference>
<dbReference type="InterPro" id="IPR001709">
    <property type="entry name" value="Flavoprot_Pyr_Nucl_cyt_Rdtase"/>
</dbReference>
<dbReference type="EC" id="1.14.12.17" evidence="4"/>
<comment type="similarity">
    <text evidence="11">Belongs to the globin family.</text>
</comment>
<dbReference type="InterPro" id="IPR009050">
    <property type="entry name" value="Globin-like_sf"/>
</dbReference>
<dbReference type="Pfam" id="PF00970">
    <property type="entry name" value="FAD_binding_6"/>
    <property type="match status" value="1"/>
</dbReference>
<sequence length="386" mass="41897">MSLDDAAVRASGLEEIAPHLQTAQRSVAALGIDPETFVPRFYRTLFGYAPGLRSLFPLAMETQHSRFGRALVHVITHLDEPSTLIGFLAQLGRDHRKFDVRDEHYAVVGQALLVALADTGGAAWTDEVARAWAHTYAFLAGSMQAGARSDPGPAWWGATVVGHERVERDLAVVRVRTDEPFVYRAGQYVTVETPQHPRLWRALSPAVAPDRSGELEFHVRAIGYGSVSRGIVASARPGDRWRIGPPMGALDRAVVPGRELLMIGGGTGISPIRALVEQLERAGGRPERAVVFYGARDWDSLHALDGLRRTSYRNPWLDVVPVVEEPPAVPGPLVGRLADVVTGFGSWADCEVVVSGSPAMITATIRALRVAGASLDQIHYDPFVTD</sequence>
<dbReference type="InterPro" id="IPR000971">
    <property type="entry name" value="Globin"/>
</dbReference>
<dbReference type="AlphaFoldDB" id="A0A1G7NI99"/>
<dbReference type="GO" id="GO:0008941">
    <property type="term" value="F:nitric oxide dioxygenase NAD(P)H activity"/>
    <property type="evidence" value="ECO:0007669"/>
    <property type="project" value="UniProtKB-EC"/>
</dbReference>
<comment type="catalytic activity">
    <reaction evidence="9">
        <text>2 nitric oxide + NADH + 2 O2 = 2 nitrate + NAD(+) + H(+)</text>
        <dbReference type="Rhea" id="RHEA:19469"/>
        <dbReference type="ChEBI" id="CHEBI:15378"/>
        <dbReference type="ChEBI" id="CHEBI:15379"/>
        <dbReference type="ChEBI" id="CHEBI:16480"/>
        <dbReference type="ChEBI" id="CHEBI:17632"/>
        <dbReference type="ChEBI" id="CHEBI:57540"/>
        <dbReference type="ChEBI" id="CHEBI:57945"/>
        <dbReference type="EC" id="1.14.12.17"/>
    </reaction>
</comment>
<keyword evidence="8" id="KW-0520">NAD</keyword>
<evidence type="ECO:0000256" key="7">
    <source>
        <dbReference type="ARBA" id="ARBA00023014"/>
    </source>
</evidence>
<dbReference type="PRINTS" id="PR00410">
    <property type="entry name" value="PHEHYDRXLASE"/>
</dbReference>
<evidence type="ECO:0000256" key="5">
    <source>
        <dbReference type="ARBA" id="ARBA00022714"/>
    </source>
</evidence>
<evidence type="ECO:0000256" key="11">
    <source>
        <dbReference type="RuleBase" id="RU000356"/>
    </source>
</evidence>
<dbReference type="EMBL" id="FNBE01000006">
    <property type="protein sequence ID" value="SDF73651.1"/>
    <property type="molecule type" value="Genomic_DNA"/>
</dbReference>
<dbReference type="SUPFAM" id="SSF46458">
    <property type="entry name" value="Globin-like"/>
    <property type="match status" value="1"/>
</dbReference>
<comment type="similarity">
    <text evidence="3">In the C-terminal section; belongs to the flavoprotein pyridine nucleotide cytochrome reductase family.</text>
</comment>
<dbReference type="InterPro" id="IPR017927">
    <property type="entry name" value="FAD-bd_FR_type"/>
</dbReference>
<organism evidence="14 15">
    <name type="scientific">Pseudonocardia oroxyli</name>
    <dbReference type="NCBI Taxonomy" id="366584"/>
    <lineage>
        <taxon>Bacteria</taxon>
        <taxon>Bacillati</taxon>
        <taxon>Actinomycetota</taxon>
        <taxon>Actinomycetes</taxon>
        <taxon>Pseudonocardiales</taxon>
        <taxon>Pseudonocardiaceae</taxon>
        <taxon>Pseudonocardia</taxon>
    </lineage>
</organism>
<evidence type="ECO:0000313" key="15">
    <source>
        <dbReference type="Proteomes" id="UP000198967"/>
    </source>
</evidence>
<dbReference type="PANTHER" id="PTHR47354:SF5">
    <property type="entry name" value="PROTEIN RFBI"/>
    <property type="match status" value="1"/>
</dbReference>
<keyword evidence="11" id="KW-0479">Metal-binding</keyword>
<dbReference type="RefSeq" id="WP_093082341.1">
    <property type="nucleotide sequence ID" value="NZ_FNBE01000006.1"/>
</dbReference>
<evidence type="ECO:0000256" key="2">
    <source>
        <dbReference type="ARBA" id="ARBA00001974"/>
    </source>
</evidence>
<dbReference type="CDD" id="cd19753">
    <property type="entry name" value="Mb-like_oxidoreductase"/>
    <property type="match status" value="1"/>
</dbReference>
<dbReference type="PRINTS" id="PR00371">
    <property type="entry name" value="FPNCR"/>
</dbReference>
<dbReference type="InterPro" id="IPR039261">
    <property type="entry name" value="FNR_nucleotide-bd"/>
</dbReference>
<dbReference type="SUPFAM" id="SSF52343">
    <property type="entry name" value="Ferredoxin reductase-like, C-terminal NADP-linked domain"/>
    <property type="match status" value="1"/>
</dbReference>
<evidence type="ECO:0000313" key="14">
    <source>
        <dbReference type="EMBL" id="SDF73651.1"/>
    </source>
</evidence>
<keyword evidence="6" id="KW-0521">NADP</keyword>
<evidence type="ECO:0000256" key="1">
    <source>
        <dbReference type="ARBA" id="ARBA00001970"/>
    </source>
</evidence>
<dbReference type="PROSITE" id="PS51384">
    <property type="entry name" value="FAD_FR"/>
    <property type="match status" value="1"/>
</dbReference>
<dbReference type="GO" id="GO:0020037">
    <property type="term" value="F:heme binding"/>
    <property type="evidence" value="ECO:0007669"/>
    <property type="project" value="InterPro"/>
</dbReference>
<dbReference type="InterPro" id="IPR050415">
    <property type="entry name" value="MRET"/>
</dbReference>
<keyword evidence="7" id="KW-0411">Iron-sulfur</keyword>
<evidence type="ECO:0000259" key="12">
    <source>
        <dbReference type="PROSITE" id="PS01033"/>
    </source>
</evidence>
<dbReference type="Proteomes" id="UP000198967">
    <property type="component" value="Unassembled WGS sequence"/>
</dbReference>
<comment type="catalytic activity">
    <reaction evidence="10">
        <text>2 nitric oxide + NADPH + 2 O2 = 2 nitrate + NADP(+) + H(+)</text>
        <dbReference type="Rhea" id="RHEA:19465"/>
        <dbReference type="ChEBI" id="CHEBI:15378"/>
        <dbReference type="ChEBI" id="CHEBI:15379"/>
        <dbReference type="ChEBI" id="CHEBI:16480"/>
        <dbReference type="ChEBI" id="CHEBI:17632"/>
        <dbReference type="ChEBI" id="CHEBI:57783"/>
        <dbReference type="ChEBI" id="CHEBI:58349"/>
        <dbReference type="EC" id="1.14.12.17"/>
    </reaction>
</comment>
<evidence type="ECO:0000256" key="8">
    <source>
        <dbReference type="ARBA" id="ARBA00023027"/>
    </source>
</evidence>
<dbReference type="STRING" id="366584.SAMN05216377_106250"/>
<dbReference type="PANTHER" id="PTHR47354">
    <property type="entry name" value="NADH OXIDOREDUCTASE HCR"/>
    <property type="match status" value="1"/>
</dbReference>
<name>A0A1G7NI99_PSEOR</name>
<dbReference type="Pfam" id="PF00042">
    <property type="entry name" value="Globin"/>
    <property type="match status" value="1"/>
</dbReference>
<comment type="cofactor">
    <cofactor evidence="2">
        <name>FAD</name>
        <dbReference type="ChEBI" id="CHEBI:57692"/>
    </cofactor>
</comment>
<dbReference type="InterPro" id="IPR001433">
    <property type="entry name" value="OxRdtase_FAD/NAD-bd"/>
</dbReference>
<protein>
    <recommendedName>
        <fullName evidence="4">nitric oxide dioxygenase</fullName>
        <ecNumber evidence="4">1.14.12.17</ecNumber>
    </recommendedName>
</protein>
<dbReference type="GO" id="GO:0019825">
    <property type="term" value="F:oxygen binding"/>
    <property type="evidence" value="ECO:0007669"/>
    <property type="project" value="InterPro"/>
</dbReference>
<keyword evidence="11" id="KW-0813">Transport</keyword>
<dbReference type="CDD" id="cd06187">
    <property type="entry name" value="O2ase_reductase_like"/>
    <property type="match status" value="1"/>
</dbReference>
<keyword evidence="15" id="KW-1185">Reference proteome</keyword>
<gene>
    <name evidence="14" type="ORF">SAMN05216377_106250</name>
</gene>
<dbReference type="InterPro" id="IPR012292">
    <property type="entry name" value="Globin/Proto"/>
</dbReference>
<keyword evidence="11" id="KW-0408">Iron</keyword>
<dbReference type="PROSITE" id="PS01033">
    <property type="entry name" value="GLOBIN"/>
    <property type="match status" value="1"/>
</dbReference>
<evidence type="ECO:0000259" key="13">
    <source>
        <dbReference type="PROSITE" id="PS51384"/>
    </source>
</evidence>
<evidence type="ECO:0000256" key="6">
    <source>
        <dbReference type="ARBA" id="ARBA00022857"/>
    </source>
</evidence>
<dbReference type="Gene3D" id="2.40.30.10">
    <property type="entry name" value="Translation factors"/>
    <property type="match status" value="1"/>
</dbReference>
<dbReference type="OrthoDB" id="3213438at2"/>
<dbReference type="Gene3D" id="3.40.50.80">
    <property type="entry name" value="Nucleotide-binding domain of ferredoxin-NADP reductase (FNR) module"/>
    <property type="match status" value="1"/>
</dbReference>
<evidence type="ECO:0000256" key="9">
    <source>
        <dbReference type="ARBA" id="ARBA00048649"/>
    </source>
</evidence>
<reference evidence="14 15" key="1">
    <citation type="submission" date="2016-10" db="EMBL/GenBank/DDBJ databases">
        <authorList>
            <person name="de Groot N.N."/>
        </authorList>
    </citation>
    <scope>NUCLEOTIDE SEQUENCE [LARGE SCALE GENOMIC DNA]</scope>
    <source>
        <strain evidence="14 15">CGMCC 4.3143</strain>
    </source>
</reference>
<evidence type="ECO:0000256" key="3">
    <source>
        <dbReference type="ARBA" id="ARBA00006401"/>
    </source>
</evidence>